<comment type="caution">
    <text evidence="3">The sequence shown here is derived from an EMBL/GenBank/DDBJ whole genome shotgun (WGS) entry which is preliminary data.</text>
</comment>
<name>A0ABP1HHJ8_9EUKA</name>
<dbReference type="EMBL" id="CAXDID020000032">
    <property type="protein sequence ID" value="CAL5994656.1"/>
    <property type="molecule type" value="Genomic_DNA"/>
</dbReference>
<keyword evidence="1" id="KW-1133">Transmembrane helix</keyword>
<feature type="chain" id="PRO_5045941840" evidence="2">
    <location>
        <begin position="24"/>
        <end position="310"/>
    </location>
</feature>
<evidence type="ECO:0000256" key="2">
    <source>
        <dbReference type="SAM" id="SignalP"/>
    </source>
</evidence>
<evidence type="ECO:0000256" key="1">
    <source>
        <dbReference type="SAM" id="Phobius"/>
    </source>
</evidence>
<organism evidence="3 4">
    <name type="scientific">Hexamita inflata</name>
    <dbReference type="NCBI Taxonomy" id="28002"/>
    <lineage>
        <taxon>Eukaryota</taxon>
        <taxon>Metamonada</taxon>
        <taxon>Diplomonadida</taxon>
        <taxon>Hexamitidae</taxon>
        <taxon>Hexamitinae</taxon>
        <taxon>Hexamita</taxon>
    </lineage>
</organism>
<sequence>MNILFTLVCVLVCMRFVPQSVRSALAQSKSPFMRLFFYLFFSSTGYIALLYILLQLHFAASLFTTIYQNPSLMNIFRVLLFSLNISSYLILSSFNPEFAENRSTGDVHSLTNSCQTCNNANYPFIFHSKVSNKCVEGFITDSFISGTPIGQGNSFKFISFNIFQLMSSLTEFLCQKRAITVDFVFNQFSAFCAQLYQFISVFSSARNILKTLACQIQKRPVFIAQELNTALNQLKAKEAFLIKRQNGNVTQHSQNALKAICKEFQQKDKIIKIMNEVEWEEEAEVLTYEEAKGAFRELKADYTEKWDRKW</sequence>
<keyword evidence="1" id="KW-0812">Transmembrane</keyword>
<accession>A0ABP1HHJ8</accession>
<feature type="transmembrane region" description="Helical" evidence="1">
    <location>
        <begin position="75"/>
        <end position="94"/>
    </location>
</feature>
<proteinExistence type="predicted"/>
<dbReference type="Proteomes" id="UP001642409">
    <property type="component" value="Unassembled WGS sequence"/>
</dbReference>
<feature type="signal peptide" evidence="2">
    <location>
        <begin position="1"/>
        <end position="23"/>
    </location>
</feature>
<keyword evidence="1" id="KW-0472">Membrane</keyword>
<reference evidence="3 4" key="1">
    <citation type="submission" date="2024-07" db="EMBL/GenBank/DDBJ databases">
        <authorList>
            <person name="Akdeniz Z."/>
        </authorList>
    </citation>
    <scope>NUCLEOTIDE SEQUENCE [LARGE SCALE GENOMIC DNA]</scope>
</reference>
<keyword evidence="2" id="KW-0732">Signal</keyword>
<keyword evidence="4" id="KW-1185">Reference proteome</keyword>
<evidence type="ECO:0000313" key="4">
    <source>
        <dbReference type="Proteomes" id="UP001642409"/>
    </source>
</evidence>
<evidence type="ECO:0000313" key="3">
    <source>
        <dbReference type="EMBL" id="CAL5994656.1"/>
    </source>
</evidence>
<gene>
    <name evidence="3" type="ORF">HINF_LOCUS13650</name>
</gene>
<feature type="transmembrane region" description="Helical" evidence="1">
    <location>
        <begin position="36"/>
        <end position="54"/>
    </location>
</feature>
<protein>
    <submittedName>
        <fullName evidence="3">Hypothetical_protein</fullName>
    </submittedName>
</protein>